<dbReference type="SUPFAM" id="SSF55298">
    <property type="entry name" value="YjgF-like"/>
    <property type="match status" value="1"/>
</dbReference>
<dbReference type="EMBL" id="KB207112">
    <property type="protein sequence ID" value="ELP84635.1"/>
    <property type="molecule type" value="Genomic_DNA"/>
</dbReference>
<dbReference type="GO" id="GO:0005829">
    <property type="term" value="C:cytosol"/>
    <property type="evidence" value="ECO:0007669"/>
    <property type="project" value="TreeGrafter"/>
</dbReference>
<evidence type="ECO:0000313" key="3">
    <source>
        <dbReference type="Proteomes" id="UP000014680"/>
    </source>
</evidence>
<evidence type="ECO:0000256" key="1">
    <source>
        <dbReference type="ARBA" id="ARBA00010552"/>
    </source>
</evidence>
<dbReference type="GO" id="GO:0019239">
    <property type="term" value="F:deaminase activity"/>
    <property type="evidence" value="ECO:0007669"/>
    <property type="project" value="TreeGrafter"/>
</dbReference>
<name>A0A0A1TYK0_ENTIV</name>
<protein>
    <submittedName>
        <fullName evidence="2">Translation initiation inhibitor, putative</fullName>
    </submittedName>
</protein>
<dbReference type="VEuPathDB" id="AmoebaDB:EIN_172800"/>
<gene>
    <name evidence="2" type="ORF">EIN_172800</name>
</gene>
<sequence length="127" mass="13345">MSALKVVSSPLAPEAVGAYSQAIICNGMVYCSGQIGLDRKTGDFAGKTIEEQSEQVMKNMKYVLEEAGSSMGKVVKTTCLLADIKDFGVFNGIYAKAFGEHKPARACYAAAALPKGALVEVECTAAL</sequence>
<dbReference type="GeneID" id="14883718"/>
<dbReference type="PANTHER" id="PTHR11803">
    <property type="entry name" value="2-IMINOBUTANOATE/2-IMINOPROPANOATE DEAMINASE RIDA"/>
    <property type="match status" value="1"/>
</dbReference>
<dbReference type="NCBIfam" id="TIGR00004">
    <property type="entry name" value="Rid family detoxifying hydrolase"/>
    <property type="match status" value="1"/>
</dbReference>
<dbReference type="Gene3D" id="3.30.1330.40">
    <property type="entry name" value="RutC-like"/>
    <property type="match status" value="1"/>
</dbReference>
<dbReference type="Proteomes" id="UP000014680">
    <property type="component" value="Unassembled WGS sequence"/>
</dbReference>
<dbReference type="KEGG" id="eiv:EIN_172800"/>
<dbReference type="RefSeq" id="XP_004183981.1">
    <property type="nucleotide sequence ID" value="XM_004183933.1"/>
</dbReference>
<dbReference type="InterPro" id="IPR006175">
    <property type="entry name" value="YjgF/YER057c/UK114"/>
</dbReference>
<evidence type="ECO:0000313" key="2">
    <source>
        <dbReference type="EMBL" id="ELP84635.1"/>
    </source>
</evidence>
<accession>A0A0A1TYK0</accession>
<dbReference type="OrthoDB" id="309640at2759"/>
<dbReference type="OMA" id="GSYFKEP"/>
<keyword evidence="3" id="KW-1185">Reference proteome</keyword>
<dbReference type="InterPro" id="IPR006056">
    <property type="entry name" value="RidA"/>
</dbReference>
<comment type="similarity">
    <text evidence="1">Belongs to the RutC family.</text>
</comment>
<dbReference type="AlphaFoldDB" id="A0A0A1TYK0"/>
<reference evidence="2 3" key="1">
    <citation type="submission" date="2012-10" db="EMBL/GenBank/DDBJ databases">
        <authorList>
            <person name="Zafar N."/>
            <person name="Inman J."/>
            <person name="Hall N."/>
            <person name="Lorenzi H."/>
            <person name="Caler E."/>
        </authorList>
    </citation>
    <scope>NUCLEOTIDE SEQUENCE [LARGE SCALE GENOMIC DNA]</scope>
    <source>
        <strain evidence="2 3">IP1</strain>
    </source>
</reference>
<dbReference type="Pfam" id="PF01042">
    <property type="entry name" value="Ribonuc_L-PSP"/>
    <property type="match status" value="1"/>
</dbReference>
<dbReference type="CDD" id="cd00448">
    <property type="entry name" value="YjgF_YER057c_UK114_family"/>
    <property type="match status" value="1"/>
</dbReference>
<dbReference type="GO" id="GO:0005739">
    <property type="term" value="C:mitochondrion"/>
    <property type="evidence" value="ECO:0007669"/>
    <property type="project" value="TreeGrafter"/>
</dbReference>
<dbReference type="FunFam" id="3.30.1330.40:FF:000001">
    <property type="entry name" value="L-PSP family endoribonuclease"/>
    <property type="match status" value="1"/>
</dbReference>
<organism evidence="2 3">
    <name type="scientific">Entamoeba invadens IP1</name>
    <dbReference type="NCBI Taxonomy" id="370355"/>
    <lineage>
        <taxon>Eukaryota</taxon>
        <taxon>Amoebozoa</taxon>
        <taxon>Evosea</taxon>
        <taxon>Archamoebae</taxon>
        <taxon>Mastigamoebida</taxon>
        <taxon>Entamoebidae</taxon>
        <taxon>Entamoeba</taxon>
    </lineage>
</organism>
<dbReference type="InterPro" id="IPR035959">
    <property type="entry name" value="RutC-like_sf"/>
</dbReference>
<proteinExistence type="inferred from homology"/>
<dbReference type="PANTHER" id="PTHR11803:SF58">
    <property type="entry name" value="PROTEIN HMF1-RELATED"/>
    <property type="match status" value="1"/>
</dbReference>